<name>A0A7Y4HA49_9BRAD</name>
<dbReference type="EMBL" id="JAAVLW010000012">
    <property type="protein sequence ID" value="NOJ50478.1"/>
    <property type="molecule type" value="Genomic_DNA"/>
</dbReference>
<reference evidence="2 3" key="1">
    <citation type="submission" date="2020-03" db="EMBL/GenBank/DDBJ databases">
        <title>Bradyrhizobium diversity isolated from nodules of Muelleranthus trifoliolatus.</title>
        <authorList>
            <person name="Klepa M."/>
            <person name="Helene L."/>
            <person name="Hungria M."/>
        </authorList>
    </citation>
    <scope>NUCLEOTIDE SEQUENCE [LARGE SCALE GENOMIC DNA]</scope>
    <source>
        <strain evidence="2 3">WSM 1744</strain>
    </source>
</reference>
<evidence type="ECO:0000259" key="1">
    <source>
        <dbReference type="Pfam" id="PF13649"/>
    </source>
</evidence>
<dbReference type="Proteomes" id="UP000528734">
    <property type="component" value="Unassembled WGS sequence"/>
</dbReference>
<dbReference type="GO" id="GO:0008168">
    <property type="term" value="F:methyltransferase activity"/>
    <property type="evidence" value="ECO:0007669"/>
    <property type="project" value="UniProtKB-KW"/>
</dbReference>
<evidence type="ECO:0000313" key="2">
    <source>
        <dbReference type="EMBL" id="NOJ50478.1"/>
    </source>
</evidence>
<dbReference type="InterPro" id="IPR029063">
    <property type="entry name" value="SAM-dependent_MTases_sf"/>
</dbReference>
<protein>
    <submittedName>
        <fullName evidence="2">Class I SAM-dependent methyltransferase</fullName>
    </submittedName>
</protein>
<sequence>MEAYYRERATVYDEFYQVGRRKDDLVALGSWLVERARGGMILEVAAGTGYWTEVAAPVAKAITATDYNPETLAIAAQRRLGSHVTLTVADAYRLPKLPGTFDMGMAMLWWSHVQKQRRREFLRHFTSRLAPGALVLMLDQFYIDGVSSPISRKDEWDNFYTVRTLSNGAKYEIIKNYPSDEELIDTFSDVCDDIVVTRLREFWTISARVRR</sequence>
<keyword evidence="3" id="KW-1185">Reference proteome</keyword>
<dbReference type="CDD" id="cd02440">
    <property type="entry name" value="AdoMet_MTases"/>
    <property type="match status" value="1"/>
</dbReference>
<feature type="domain" description="Methyltransferase" evidence="1">
    <location>
        <begin position="41"/>
        <end position="132"/>
    </location>
</feature>
<comment type="caution">
    <text evidence="2">The sequence shown here is derived from an EMBL/GenBank/DDBJ whole genome shotgun (WGS) entry which is preliminary data.</text>
</comment>
<organism evidence="2 3">
    <name type="scientific">Bradyrhizobium archetypum</name>
    <dbReference type="NCBI Taxonomy" id="2721160"/>
    <lineage>
        <taxon>Bacteria</taxon>
        <taxon>Pseudomonadati</taxon>
        <taxon>Pseudomonadota</taxon>
        <taxon>Alphaproteobacteria</taxon>
        <taxon>Hyphomicrobiales</taxon>
        <taxon>Nitrobacteraceae</taxon>
        <taxon>Bradyrhizobium</taxon>
    </lineage>
</organism>
<dbReference type="RefSeq" id="WP_171713528.1">
    <property type="nucleotide sequence ID" value="NZ_JAAVLW010000012.1"/>
</dbReference>
<accession>A0A7Y4HA49</accession>
<dbReference type="AlphaFoldDB" id="A0A7Y4HA49"/>
<dbReference type="InterPro" id="IPR041698">
    <property type="entry name" value="Methyltransf_25"/>
</dbReference>
<dbReference type="Pfam" id="PF13649">
    <property type="entry name" value="Methyltransf_25"/>
    <property type="match status" value="1"/>
</dbReference>
<dbReference type="SUPFAM" id="SSF53335">
    <property type="entry name" value="S-adenosyl-L-methionine-dependent methyltransferases"/>
    <property type="match status" value="1"/>
</dbReference>
<gene>
    <name evidence="2" type="ORF">HCN50_30315</name>
</gene>
<keyword evidence="2" id="KW-0808">Transferase</keyword>
<proteinExistence type="predicted"/>
<keyword evidence="2" id="KW-0489">Methyltransferase</keyword>
<dbReference type="Gene3D" id="3.40.50.150">
    <property type="entry name" value="Vaccinia Virus protein VP39"/>
    <property type="match status" value="1"/>
</dbReference>
<evidence type="ECO:0000313" key="3">
    <source>
        <dbReference type="Proteomes" id="UP000528734"/>
    </source>
</evidence>
<dbReference type="GO" id="GO:0032259">
    <property type="term" value="P:methylation"/>
    <property type="evidence" value="ECO:0007669"/>
    <property type="project" value="UniProtKB-KW"/>
</dbReference>